<evidence type="ECO:0000313" key="4">
    <source>
        <dbReference type="Proteomes" id="UP000011081"/>
    </source>
</evidence>
<feature type="region of interest" description="Disordered" evidence="1">
    <location>
        <begin position="53"/>
        <end position="139"/>
    </location>
</feature>
<dbReference type="EMBL" id="GL877404">
    <property type="protein sequence ID" value="ELA48463.1"/>
    <property type="molecule type" value="Genomic_DNA"/>
</dbReference>
<feature type="compositionally biased region" description="Gly residues" evidence="1">
    <location>
        <begin position="63"/>
        <end position="86"/>
    </location>
</feature>
<organism evidence="3 4">
    <name type="scientific">Vavraia culicis (isolate floridensis)</name>
    <name type="common">Microsporidian parasite</name>
    <dbReference type="NCBI Taxonomy" id="948595"/>
    <lineage>
        <taxon>Eukaryota</taxon>
        <taxon>Fungi</taxon>
        <taxon>Fungi incertae sedis</taxon>
        <taxon>Microsporidia</taxon>
        <taxon>Pleistophoridae</taxon>
        <taxon>Vavraia</taxon>
    </lineage>
</organism>
<feature type="compositionally biased region" description="Basic and acidic residues" evidence="1">
    <location>
        <begin position="96"/>
        <end position="126"/>
    </location>
</feature>
<proteinExistence type="predicted"/>
<dbReference type="Proteomes" id="UP000011081">
    <property type="component" value="Unassembled WGS sequence"/>
</dbReference>
<evidence type="ECO:0000256" key="2">
    <source>
        <dbReference type="SAM" id="Phobius"/>
    </source>
</evidence>
<name>L2GYW3_VAVCU</name>
<sequence length="139" mass="14578">MYILFSYLSSHTAISYKYACSAHLMSLLFLIIGIAVLAVIFIVGMPLLLHFMGNKNDTPSNGDQGGNQGGDQGKNGDSGNGGGGGIKSLFSGDSKSPQEPEKGEKGDKKDEECKDDKKGDKDKPEGEPDAPSEGSAPPK</sequence>
<evidence type="ECO:0000256" key="1">
    <source>
        <dbReference type="SAM" id="MobiDB-lite"/>
    </source>
</evidence>
<gene>
    <name evidence="3" type="ORF">VCUG_00072</name>
</gene>
<accession>L2GYW3</accession>
<keyword evidence="2" id="KW-0812">Transmembrane</keyword>
<reference evidence="4" key="1">
    <citation type="submission" date="2011-03" db="EMBL/GenBank/DDBJ databases">
        <title>The genome sequence of Vavraia culicis strain floridensis.</title>
        <authorList>
            <consortium name="The Broad Institute Genome Sequencing Platform"/>
            <person name="Cuomo C."/>
            <person name="Becnel J."/>
            <person name="Sanscrainte N."/>
            <person name="Young S.K."/>
            <person name="Zeng Q."/>
            <person name="Gargeya S."/>
            <person name="Fitzgerald M."/>
            <person name="Haas B."/>
            <person name="Abouelleil A."/>
            <person name="Alvarado L."/>
            <person name="Arachchi H.M."/>
            <person name="Berlin A."/>
            <person name="Chapman S.B."/>
            <person name="Gearin G."/>
            <person name="Goldberg J."/>
            <person name="Griggs A."/>
            <person name="Gujja S."/>
            <person name="Hansen M."/>
            <person name="Heiman D."/>
            <person name="Howarth C."/>
            <person name="Larimer J."/>
            <person name="Lui A."/>
            <person name="MacDonald P.J.P."/>
            <person name="McCowen C."/>
            <person name="Montmayeur A."/>
            <person name="Murphy C."/>
            <person name="Neiman D."/>
            <person name="Pearson M."/>
            <person name="Priest M."/>
            <person name="Roberts A."/>
            <person name="Saif S."/>
            <person name="Shea T."/>
            <person name="Sisk P."/>
            <person name="Stolte C."/>
            <person name="Sykes S."/>
            <person name="Wortman J."/>
            <person name="Nusbaum C."/>
            <person name="Birren B."/>
        </authorList>
    </citation>
    <scope>NUCLEOTIDE SEQUENCE [LARGE SCALE GENOMIC DNA]</scope>
    <source>
        <strain evidence="4">floridensis</strain>
    </source>
</reference>
<dbReference type="OMA" id="KYACSAH"/>
<keyword evidence="2" id="KW-0472">Membrane</keyword>
<dbReference type="VEuPathDB" id="MicrosporidiaDB:VCUG_00072"/>
<keyword evidence="4" id="KW-1185">Reference proteome</keyword>
<feature type="transmembrane region" description="Helical" evidence="2">
    <location>
        <begin position="27"/>
        <end position="49"/>
    </location>
</feature>
<keyword evidence="2" id="KW-1133">Transmembrane helix</keyword>
<dbReference type="GeneID" id="19877963"/>
<evidence type="ECO:0000313" key="3">
    <source>
        <dbReference type="EMBL" id="ELA48463.1"/>
    </source>
</evidence>
<protein>
    <submittedName>
        <fullName evidence="3">Uncharacterized protein</fullName>
    </submittedName>
</protein>
<dbReference type="HOGENOM" id="CLU_1846637_0_0_1"/>
<dbReference type="InParanoid" id="L2GYW3"/>
<dbReference type="AlphaFoldDB" id="L2GYW3"/>
<dbReference type="RefSeq" id="XP_008073092.1">
    <property type="nucleotide sequence ID" value="XM_008074901.1"/>
</dbReference>